<proteinExistence type="predicted"/>
<dbReference type="KEGG" id="bbes:BESB_043370"/>
<evidence type="ECO:0000313" key="2">
    <source>
        <dbReference type="EMBL" id="PFH36145.1"/>
    </source>
</evidence>
<sequence>MIPPTNAPQCFSTMYQASDSSQYFPTLSHPLRSVPAYASSRPDGHVTLALERRLAGQRDAGAPSSVGVQWDPRRQASCGSPITRRERSGHAAPDLERPQRLPVPHVSKAETGQAVDVCLRSRSAQPRARSAQLRHLRARSVSKPSSTHTEARCLSEREQPCGRGVFASSALFPAPDCSVTGTSECGEKSKPNACGGDLSNRSREARPSTVALSPAPPLRKATSMASHHSDKEDMKLQISGAPATRLHIPFKRHGSDVSSSAAQDDGARLWPGSRNSFADAEGVQDQKPLLLSAVAPSLPAPDDSTASKAATGLCVEERWLAAPGETRLDRKPQITAYSRWAASVQKHIERVSKGRGTKDLSAVEDGRRRAGTAAQCKGAANSEGSPTTPGGAQTNRSQCHSSSSVGPDDASHADASTSSRVSDVALSADRVRTGNGRNCHAMTRRPSGLPDDSSACAPSLRRPADPHGLHRRPTEMAPLRTEDARLRQERRLLSRAQSAVSCVQNTKRELSASRSASSVAKGTSESLIWERGLRVGVEEQGGCAVRQNSSAAHLLGRLSRTASCPRPPKAAMMLRCQPDRGDAARHTDARSEGNTAHSRREVSGQRAAGC</sequence>
<feature type="region of interest" description="Disordered" evidence="1">
    <location>
        <begin position="126"/>
        <end position="154"/>
    </location>
</feature>
<name>A0A2A9MDS2_BESBE</name>
<dbReference type="AlphaFoldDB" id="A0A2A9MDS2"/>
<evidence type="ECO:0000256" key="1">
    <source>
        <dbReference type="SAM" id="MobiDB-lite"/>
    </source>
</evidence>
<gene>
    <name evidence="2" type="ORF">BESB_043370</name>
</gene>
<feature type="region of interest" description="Disordered" evidence="1">
    <location>
        <begin position="252"/>
        <end position="282"/>
    </location>
</feature>
<feature type="compositionally biased region" description="Polar residues" evidence="1">
    <location>
        <begin position="382"/>
        <end position="405"/>
    </location>
</feature>
<feature type="compositionally biased region" description="Basic and acidic residues" evidence="1">
    <location>
        <begin position="462"/>
        <end position="482"/>
    </location>
</feature>
<protein>
    <submittedName>
        <fullName evidence="2">Uncharacterized protein</fullName>
    </submittedName>
</protein>
<dbReference type="Proteomes" id="UP000224006">
    <property type="component" value="Chromosome III"/>
</dbReference>
<feature type="region of interest" description="Disordered" evidence="1">
    <location>
        <begin position="351"/>
        <end position="482"/>
    </location>
</feature>
<keyword evidence="3" id="KW-1185">Reference proteome</keyword>
<feature type="compositionally biased region" description="Basic and acidic residues" evidence="1">
    <location>
        <begin position="578"/>
        <end position="591"/>
    </location>
</feature>
<feature type="compositionally biased region" description="Basic and acidic residues" evidence="1">
    <location>
        <begin position="83"/>
        <end position="97"/>
    </location>
</feature>
<dbReference type="GeneID" id="40309267"/>
<feature type="region of interest" description="Disordered" evidence="1">
    <location>
        <begin position="578"/>
        <end position="610"/>
    </location>
</feature>
<organism evidence="2 3">
    <name type="scientific">Besnoitia besnoiti</name>
    <name type="common">Apicomplexan protozoan</name>
    <dbReference type="NCBI Taxonomy" id="94643"/>
    <lineage>
        <taxon>Eukaryota</taxon>
        <taxon>Sar</taxon>
        <taxon>Alveolata</taxon>
        <taxon>Apicomplexa</taxon>
        <taxon>Conoidasida</taxon>
        <taxon>Coccidia</taxon>
        <taxon>Eucoccidiorida</taxon>
        <taxon>Eimeriorina</taxon>
        <taxon>Sarcocystidae</taxon>
        <taxon>Besnoitia</taxon>
    </lineage>
</organism>
<accession>A0A2A9MDS2</accession>
<evidence type="ECO:0000313" key="3">
    <source>
        <dbReference type="Proteomes" id="UP000224006"/>
    </source>
</evidence>
<dbReference type="VEuPathDB" id="ToxoDB:BESB_043370"/>
<feature type="region of interest" description="Disordered" evidence="1">
    <location>
        <begin position="54"/>
        <end position="97"/>
    </location>
</feature>
<dbReference type="EMBL" id="NWUJ01000003">
    <property type="protein sequence ID" value="PFH36145.1"/>
    <property type="molecule type" value="Genomic_DNA"/>
</dbReference>
<comment type="caution">
    <text evidence="2">The sequence shown here is derived from an EMBL/GenBank/DDBJ whole genome shotgun (WGS) entry which is preliminary data.</text>
</comment>
<feature type="region of interest" description="Disordered" evidence="1">
    <location>
        <begin position="180"/>
        <end position="231"/>
    </location>
</feature>
<dbReference type="RefSeq" id="XP_029220154.1">
    <property type="nucleotide sequence ID" value="XM_029362788.1"/>
</dbReference>
<reference evidence="2 3" key="1">
    <citation type="submission" date="2017-09" db="EMBL/GenBank/DDBJ databases">
        <title>Genome sequencing of Besnoitia besnoiti strain Bb-Ger1.</title>
        <authorList>
            <person name="Schares G."/>
            <person name="Venepally P."/>
            <person name="Lorenzi H.A."/>
        </authorList>
    </citation>
    <scope>NUCLEOTIDE SEQUENCE [LARGE SCALE GENOMIC DNA]</scope>
    <source>
        <strain evidence="2 3">Bb-Ger1</strain>
    </source>
</reference>